<keyword evidence="1" id="KW-0472">Membrane</keyword>
<name>A0A6N8HVA4_9FIRM</name>
<organism evidence="2 3">
    <name type="scientific">Caproicibacter fermentans</name>
    <dbReference type="NCBI Taxonomy" id="2576756"/>
    <lineage>
        <taxon>Bacteria</taxon>
        <taxon>Bacillati</taxon>
        <taxon>Bacillota</taxon>
        <taxon>Clostridia</taxon>
        <taxon>Eubacteriales</taxon>
        <taxon>Acutalibacteraceae</taxon>
        <taxon>Caproicibacter</taxon>
    </lineage>
</organism>
<reference evidence="2 3" key="1">
    <citation type="submission" date="2019-09" db="EMBL/GenBank/DDBJ databases">
        <title>Genome sequence of Clostridium sp. EA1.</title>
        <authorList>
            <person name="Poehlein A."/>
            <person name="Bengelsdorf F.R."/>
            <person name="Daniel R."/>
        </authorList>
    </citation>
    <scope>NUCLEOTIDE SEQUENCE [LARGE SCALE GENOMIC DNA]</scope>
    <source>
        <strain evidence="2 3">EA1</strain>
    </source>
</reference>
<gene>
    <name evidence="2" type="ORF">CAFE_01810</name>
</gene>
<keyword evidence="3" id="KW-1185">Reference proteome</keyword>
<dbReference type="AlphaFoldDB" id="A0A6N8HVA4"/>
<keyword evidence="1" id="KW-0812">Transmembrane</keyword>
<sequence length="203" mass="22882">MTGKNLYNAINSIDDNFIQEADEAVTLKKNVVSFNWKRFTGIAACIALVLCASVIIPKFLPTLISSKEAHQEKTTNAILNDYVDIYYLENGTTEIKKESVKLDYTPQNIFQEWKKLNNIPDSVSMVDYKIDSNGYEQSGNSSTATYVVGDVFTLNVTLSNEFTDCLTKSNRTALLKSLEKTLSYQKIKYKSINIFVDGQKINN</sequence>
<evidence type="ECO:0000256" key="1">
    <source>
        <dbReference type="SAM" id="Phobius"/>
    </source>
</evidence>
<comment type="caution">
    <text evidence="2">The sequence shown here is derived from an EMBL/GenBank/DDBJ whole genome shotgun (WGS) entry which is preliminary data.</text>
</comment>
<proteinExistence type="predicted"/>
<dbReference type="EMBL" id="VWXL01000008">
    <property type="protein sequence ID" value="MVB09525.1"/>
    <property type="molecule type" value="Genomic_DNA"/>
</dbReference>
<protein>
    <submittedName>
        <fullName evidence="2">Uncharacterized protein</fullName>
    </submittedName>
</protein>
<dbReference type="RefSeq" id="WP_156989537.1">
    <property type="nucleotide sequence ID" value="NZ_VWXL01000008.1"/>
</dbReference>
<evidence type="ECO:0000313" key="2">
    <source>
        <dbReference type="EMBL" id="MVB09525.1"/>
    </source>
</evidence>
<keyword evidence="1" id="KW-1133">Transmembrane helix</keyword>
<dbReference type="Proteomes" id="UP000469440">
    <property type="component" value="Unassembled WGS sequence"/>
</dbReference>
<accession>A0A6N8HVA4</accession>
<feature type="transmembrane region" description="Helical" evidence="1">
    <location>
        <begin position="39"/>
        <end position="60"/>
    </location>
</feature>
<evidence type="ECO:0000313" key="3">
    <source>
        <dbReference type="Proteomes" id="UP000469440"/>
    </source>
</evidence>
<dbReference type="OrthoDB" id="2067444at2"/>